<name>A0A9P1NJM0_9VIBR</name>
<reference evidence="4" key="1">
    <citation type="submission" date="2010-02" db="EMBL/GenBank/DDBJ databases">
        <authorList>
            <person name="Genoscope - CEA"/>
        </authorList>
    </citation>
    <scope>NUCLEOTIDE SEQUENCE</scope>
    <source>
        <plasmid evidence="4">VIBNI_pA</plasmid>
    </source>
</reference>
<keyword evidence="2" id="KW-1133">Transmembrane helix</keyword>
<dbReference type="EMBL" id="FP893246">
    <property type="protein sequence ID" value="CBJ93144.1"/>
    <property type="molecule type" value="Genomic_DNA"/>
</dbReference>
<sequence length="939" mass="104550">MITLHYYTYSQGGALMRALNAIATFFGTATFGSMLSIAIMVGAVLTLGLFTFSRNPQHLWKWAIVFALVPLLLIQQKARMLVIDLTEPGSTYVVDNVPFVVALPTWAASTLMAGITESVEAIFTTSDEHRYGRTGMLFGSELFLLSRQADVKEVALRRRWYDFFHNCIIGDVEINDKYTWDELGEAPDLFGFLDKHSMSPLRGVILSNGEFQTCREFYPDLRRDFEYAAKGDLNLLSTYLFGRHASVYSEQLNRALSNSYHSFIGISNSAVDVLRQNMAINAVRFSINTLDPTSNALNYAYTQNKMQQTSMWATLGMQAREFLPMLHTMMFFIFSCLGFFVIAAAMIPSMTKMVLLNYVRTFFYLATWPALFAILNGIMLWTLESRSLSTASLFNGLSLKNAIALDELHIRFAWMTGFLMMSIPVLAGKILQGGGRFVESMNYQLASMINSTNARVSASASTGNVDFGNLQMSNHAFNNMTANKLDDTVALRTGMASVQNPDGSMTNTYFNDGNRQTFHSQDTESKALWSTQVQSLLQTSIQDQYAQAVSAQTQTSASLTDAFNKGHQIQNRWNDAWSSSQSYGEGHTLSTEGHIAQANSKMGAAVESVSKTLGWTEDQSSAYLMAASAGVEIGTPKMLGSSIGAGVKWSDENREAFSHMTAEQKQVMDQATHQYSDGATALQRTGFTLDAKDNRSAMEQYAHDFALNYQRTQGLAVSASESSAKVDSLSSLKSQMESDSASFSASAMSGFQRYLEGMFSGDPEELQRLMTARLPEEIKEVQGYYEKYLDSKDFQRNFGLAPPYNEMDDLAELHLAPELRSQPSLTPKQKAMAQSEAELAQSSIEEITTDMIRLYDSERLFSPDDHRNVRGNAAVWGGHLQSQADPESESSDDSHASPPSEHVRKVESHTSAPDMVQNEQQYEGYKQYVRRKDDTSEQE</sequence>
<organism evidence="4">
    <name type="scientific">Vibrio nigripulchritudo</name>
    <dbReference type="NCBI Taxonomy" id="28173"/>
    <lineage>
        <taxon>Bacteria</taxon>
        <taxon>Pseudomonadati</taxon>
        <taxon>Pseudomonadota</taxon>
        <taxon>Gammaproteobacteria</taxon>
        <taxon>Vibrionales</taxon>
        <taxon>Vibrionaceae</taxon>
        <taxon>Vibrio</taxon>
    </lineage>
</organism>
<feature type="transmembrane region" description="Helical" evidence="2">
    <location>
        <begin position="21"/>
        <end position="52"/>
    </location>
</feature>
<dbReference type="AlphaFoldDB" id="A0A9P1NJM0"/>
<evidence type="ECO:0000259" key="3">
    <source>
        <dbReference type="Pfam" id="PF07916"/>
    </source>
</evidence>
<keyword evidence="2" id="KW-0472">Membrane</keyword>
<feature type="compositionally biased region" description="Basic and acidic residues" evidence="1">
    <location>
        <begin position="930"/>
        <end position="939"/>
    </location>
</feature>
<protein>
    <submittedName>
        <fullName evidence="4">Conjugative transfer protein TraG (Methyl-accepting chemotaxis protein)</fullName>
    </submittedName>
</protein>
<feature type="transmembrane region" description="Helical" evidence="2">
    <location>
        <begin position="362"/>
        <end position="383"/>
    </location>
</feature>
<dbReference type="Pfam" id="PF07916">
    <property type="entry name" value="TraG_N"/>
    <property type="match status" value="1"/>
</dbReference>
<keyword evidence="2" id="KW-0812">Transmembrane</keyword>
<evidence type="ECO:0000256" key="2">
    <source>
        <dbReference type="SAM" id="Phobius"/>
    </source>
</evidence>
<feature type="transmembrane region" description="Helical" evidence="2">
    <location>
        <begin position="330"/>
        <end position="350"/>
    </location>
</feature>
<geneLocation type="plasmid" evidence="4">
    <name>VIBNI_pA</name>
</geneLocation>
<dbReference type="InterPro" id="IPR012931">
    <property type="entry name" value="TraG_N_Proteobacteria"/>
</dbReference>
<gene>
    <name evidence="4" type="ORF">VIBNI_0114</name>
</gene>
<accession>A0A9P1NJM0</accession>
<proteinExistence type="predicted"/>
<dbReference type="RefSeq" id="WP_013610280.1">
    <property type="nucleotide sequence ID" value="NC_015156.1"/>
</dbReference>
<keyword evidence="4" id="KW-0614">Plasmid</keyword>
<feature type="region of interest" description="Disordered" evidence="1">
    <location>
        <begin position="880"/>
        <end position="939"/>
    </location>
</feature>
<evidence type="ECO:0000256" key="1">
    <source>
        <dbReference type="SAM" id="MobiDB-lite"/>
    </source>
</evidence>
<evidence type="ECO:0000313" key="4">
    <source>
        <dbReference type="EMBL" id="CBJ93144.1"/>
    </source>
</evidence>
<feature type="domain" description="TraG N-terminal Proteobacteria" evidence="3">
    <location>
        <begin position="6"/>
        <end position="451"/>
    </location>
</feature>